<dbReference type="InterPro" id="IPR008949">
    <property type="entry name" value="Isoprenoid_synthase_dom_sf"/>
</dbReference>
<gene>
    <name evidence="5" type="ORF">RHGRI_010010</name>
</gene>
<evidence type="ECO:0000313" key="6">
    <source>
        <dbReference type="Proteomes" id="UP000823749"/>
    </source>
</evidence>
<sequence>MADQDSQQTSQRRSANYQPATWDSDFIKSLKNHNVGIKGKIMDKDLMEQIDHALEMPLHHRMFRLEARWYIEAYGKRNDANHLLLEMANLDFNMVQSLLQGELKDMSRWWEDIGLVKKLSFTRDRLMECFFWSVGIVFEPKLSDCRKCSTKLASLINTIDDVYDVYGYLDELQLFTAAVDRWDIKAVETLPDYMKLCFLALYNTTNEMAYDILKQKGVNIIPYSTRAWVDLCKAFLVEAKWCFNKETPTFKAYLENGLVSISGLLILVHAYFLLTDTITKEALECLEKKESYHPLMECTSLIFRLSNDLGTSKAELERGESVNSILCYMHETGLSEQEARKHIRKLIDEAWKKMNKERVAVDSPFEKSFIETAFNLARIAQCSYQNGDGLGAPDNQAKNWVLSVIIEPITTSC</sequence>
<dbReference type="FunFam" id="1.10.600.10:FF:000007">
    <property type="entry name" value="Isoprene synthase, chloroplastic"/>
    <property type="match status" value="1"/>
</dbReference>
<evidence type="ECO:0000259" key="4">
    <source>
        <dbReference type="Pfam" id="PF03936"/>
    </source>
</evidence>
<dbReference type="InterPro" id="IPR008930">
    <property type="entry name" value="Terpenoid_cyclase/PrenylTrfase"/>
</dbReference>
<dbReference type="InterPro" id="IPR005630">
    <property type="entry name" value="Terpene_synthase_metal-bd"/>
</dbReference>
<evidence type="ECO:0000256" key="1">
    <source>
        <dbReference type="ARBA" id="ARBA00001946"/>
    </source>
</evidence>
<dbReference type="PANTHER" id="PTHR31225:SF252">
    <property type="entry name" value="TERPENE SYNTHASE 12-RELATED"/>
    <property type="match status" value="1"/>
</dbReference>
<name>A0AAV6KGX0_9ERIC</name>
<dbReference type="Proteomes" id="UP000823749">
    <property type="component" value="Chromosome 4"/>
</dbReference>
<protein>
    <recommendedName>
        <fullName evidence="4">Terpene synthase metal-binding domain-containing protein</fullName>
    </recommendedName>
</protein>
<dbReference type="Pfam" id="PF03936">
    <property type="entry name" value="Terpene_synth_C"/>
    <property type="match status" value="1"/>
</dbReference>
<dbReference type="Gene3D" id="1.10.600.10">
    <property type="entry name" value="Farnesyl Diphosphate Synthase"/>
    <property type="match status" value="1"/>
</dbReference>
<dbReference type="AlphaFoldDB" id="A0AAV6KGX0"/>
<dbReference type="GO" id="GO:0000287">
    <property type="term" value="F:magnesium ion binding"/>
    <property type="evidence" value="ECO:0007669"/>
    <property type="project" value="InterPro"/>
</dbReference>
<dbReference type="GO" id="GO:0016102">
    <property type="term" value="P:diterpenoid biosynthetic process"/>
    <property type="evidence" value="ECO:0007669"/>
    <property type="project" value="InterPro"/>
</dbReference>
<dbReference type="SUPFAM" id="SSF48239">
    <property type="entry name" value="Terpenoid cyclases/Protein prenyltransferases"/>
    <property type="match status" value="1"/>
</dbReference>
<dbReference type="InterPro" id="IPR044814">
    <property type="entry name" value="Terpene_cyclase_plant_C1"/>
</dbReference>
<evidence type="ECO:0000313" key="5">
    <source>
        <dbReference type="EMBL" id="KAG5551781.1"/>
    </source>
</evidence>
<dbReference type="SFLD" id="SFLDG01019">
    <property type="entry name" value="Terpene_Cyclase_Like_1_C_Termi"/>
    <property type="match status" value="1"/>
</dbReference>
<dbReference type="SUPFAM" id="SSF48576">
    <property type="entry name" value="Terpenoid synthases"/>
    <property type="match status" value="1"/>
</dbReference>
<keyword evidence="3" id="KW-0460">Magnesium</keyword>
<keyword evidence="2" id="KW-0479">Metal-binding</keyword>
<proteinExistence type="predicted"/>
<dbReference type="Gene3D" id="1.50.10.130">
    <property type="entry name" value="Terpene synthase, N-terminal domain"/>
    <property type="match status" value="1"/>
</dbReference>
<keyword evidence="6" id="KW-1185">Reference proteome</keyword>
<comment type="caution">
    <text evidence="5">The sequence shown here is derived from an EMBL/GenBank/DDBJ whole genome shotgun (WGS) entry which is preliminary data.</text>
</comment>
<dbReference type="InterPro" id="IPR034741">
    <property type="entry name" value="Terpene_cyclase-like_1_C"/>
</dbReference>
<dbReference type="SFLD" id="SFLDS00005">
    <property type="entry name" value="Isoprenoid_Synthase_Type_I"/>
    <property type="match status" value="1"/>
</dbReference>
<accession>A0AAV6KGX0</accession>
<evidence type="ECO:0000256" key="2">
    <source>
        <dbReference type="ARBA" id="ARBA00022723"/>
    </source>
</evidence>
<dbReference type="InterPro" id="IPR036965">
    <property type="entry name" value="Terpene_synth_N_sf"/>
</dbReference>
<comment type="cofactor">
    <cofactor evidence="1">
        <name>Mg(2+)</name>
        <dbReference type="ChEBI" id="CHEBI:18420"/>
    </cofactor>
</comment>
<dbReference type="EMBL" id="JACTNZ010000004">
    <property type="protein sequence ID" value="KAG5551781.1"/>
    <property type="molecule type" value="Genomic_DNA"/>
</dbReference>
<evidence type="ECO:0000256" key="3">
    <source>
        <dbReference type="ARBA" id="ARBA00022842"/>
    </source>
</evidence>
<feature type="domain" description="Terpene synthase metal-binding" evidence="4">
    <location>
        <begin position="112"/>
        <end position="353"/>
    </location>
</feature>
<dbReference type="CDD" id="cd00684">
    <property type="entry name" value="Terpene_cyclase_plant_C1"/>
    <property type="match status" value="1"/>
</dbReference>
<dbReference type="InterPro" id="IPR050148">
    <property type="entry name" value="Terpene_synthase-like"/>
</dbReference>
<dbReference type="GO" id="GO:0010333">
    <property type="term" value="F:terpene synthase activity"/>
    <property type="evidence" value="ECO:0007669"/>
    <property type="project" value="InterPro"/>
</dbReference>
<organism evidence="5 6">
    <name type="scientific">Rhododendron griersonianum</name>
    <dbReference type="NCBI Taxonomy" id="479676"/>
    <lineage>
        <taxon>Eukaryota</taxon>
        <taxon>Viridiplantae</taxon>
        <taxon>Streptophyta</taxon>
        <taxon>Embryophyta</taxon>
        <taxon>Tracheophyta</taxon>
        <taxon>Spermatophyta</taxon>
        <taxon>Magnoliopsida</taxon>
        <taxon>eudicotyledons</taxon>
        <taxon>Gunneridae</taxon>
        <taxon>Pentapetalae</taxon>
        <taxon>asterids</taxon>
        <taxon>Ericales</taxon>
        <taxon>Ericaceae</taxon>
        <taxon>Ericoideae</taxon>
        <taxon>Rhodoreae</taxon>
        <taxon>Rhododendron</taxon>
    </lineage>
</organism>
<reference evidence="5" key="1">
    <citation type="submission" date="2020-08" db="EMBL/GenBank/DDBJ databases">
        <title>Plant Genome Project.</title>
        <authorList>
            <person name="Zhang R.-G."/>
        </authorList>
    </citation>
    <scope>NUCLEOTIDE SEQUENCE</scope>
    <source>
        <strain evidence="5">WSP0</strain>
        <tissue evidence="5">Leaf</tissue>
    </source>
</reference>
<dbReference type="PANTHER" id="PTHR31225">
    <property type="entry name" value="OS04G0344100 PROTEIN-RELATED"/>
    <property type="match status" value="1"/>
</dbReference>